<organism evidence="7 8">
    <name type="scientific">Nonomuraea wenchangensis</name>
    <dbReference type="NCBI Taxonomy" id="568860"/>
    <lineage>
        <taxon>Bacteria</taxon>
        <taxon>Bacillati</taxon>
        <taxon>Actinomycetota</taxon>
        <taxon>Actinomycetes</taxon>
        <taxon>Streptosporangiales</taxon>
        <taxon>Streptosporangiaceae</taxon>
        <taxon>Nonomuraea</taxon>
    </lineage>
</organism>
<proteinExistence type="inferred from homology"/>
<accession>A0A1H9YT56</accession>
<sequence>MPSPNLRHAVRAIVLDDHDRILLCRHALPKPAGTTIVWAAPGGGVEPGETPLAALRRELDEEVGLAVEAGPPHVWHQRVVGSGYAPGYDGVVNDYFLVRAPSFPPRGARSDEELAAEHIDGFRWWTLQEIAGYRGPELFSPRDLATPLAGLLAGGPPARPVRLGL</sequence>
<protein>
    <submittedName>
        <fullName evidence="7">ADP-ribose pyrophosphatase YjhB, NUDIX family</fullName>
    </submittedName>
</protein>
<evidence type="ECO:0000313" key="7">
    <source>
        <dbReference type="EMBL" id="SES72341.1"/>
    </source>
</evidence>
<gene>
    <name evidence="7" type="ORF">SAMN05421811_101159</name>
</gene>
<keyword evidence="3 5" id="KW-0378">Hydrolase</keyword>
<evidence type="ECO:0000256" key="5">
    <source>
        <dbReference type="RuleBase" id="RU003476"/>
    </source>
</evidence>
<dbReference type="Gene3D" id="3.90.79.10">
    <property type="entry name" value="Nucleoside Triphosphate Pyrophosphohydrolase"/>
    <property type="match status" value="1"/>
</dbReference>
<dbReference type="OrthoDB" id="4458448at2"/>
<dbReference type="PANTHER" id="PTHR43046">
    <property type="entry name" value="GDP-MANNOSE MANNOSYL HYDROLASE"/>
    <property type="match status" value="1"/>
</dbReference>
<dbReference type="STRING" id="568860.SAMN05421811_101159"/>
<evidence type="ECO:0000259" key="6">
    <source>
        <dbReference type="PROSITE" id="PS51462"/>
    </source>
</evidence>
<keyword evidence="8" id="KW-1185">Reference proteome</keyword>
<dbReference type="InterPro" id="IPR020476">
    <property type="entry name" value="Nudix_hydrolase"/>
</dbReference>
<name>A0A1H9YT56_9ACTN</name>
<evidence type="ECO:0000313" key="8">
    <source>
        <dbReference type="Proteomes" id="UP000199361"/>
    </source>
</evidence>
<dbReference type="RefSeq" id="WP_091075525.1">
    <property type="nucleotide sequence ID" value="NZ_FOHX01000001.1"/>
</dbReference>
<dbReference type="EMBL" id="FOHX01000001">
    <property type="protein sequence ID" value="SES72341.1"/>
    <property type="molecule type" value="Genomic_DNA"/>
</dbReference>
<keyword evidence="4" id="KW-0460">Magnesium</keyword>
<evidence type="ECO:0000256" key="3">
    <source>
        <dbReference type="ARBA" id="ARBA00022801"/>
    </source>
</evidence>
<comment type="similarity">
    <text evidence="2 5">Belongs to the Nudix hydrolase family.</text>
</comment>
<dbReference type="PROSITE" id="PS51462">
    <property type="entry name" value="NUDIX"/>
    <property type="match status" value="1"/>
</dbReference>
<dbReference type="CDD" id="cd04685">
    <property type="entry name" value="NUDIX_Hydrolase"/>
    <property type="match status" value="1"/>
</dbReference>
<dbReference type="PROSITE" id="PS00893">
    <property type="entry name" value="NUDIX_BOX"/>
    <property type="match status" value="1"/>
</dbReference>
<dbReference type="PRINTS" id="PR00502">
    <property type="entry name" value="NUDIXFAMILY"/>
</dbReference>
<dbReference type="SUPFAM" id="SSF55811">
    <property type="entry name" value="Nudix"/>
    <property type="match status" value="1"/>
</dbReference>
<dbReference type="Proteomes" id="UP000199361">
    <property type="component" value="Unassembled WGS sequence"/>
</dbReference>
<dbReference type="AlphaFoldDB" id="A0A1H9YT56"/>
<dbReference type="InterPro" id="IPR000086">
    <property type="entry name" value="NUDIX_hydrolase_dom"/>
</dbReference>
<comment type="cofactor">
    <cofactor evidence="1">
        <name>Mg(2+)</name>
        <dbReference type="ChEBI" id="CHEBI:18420"/>
    </cofactor>
</comment>
<dbReference type="InterPro" id="IPR020084">
    <property type="entry name" value="NUDIX_hydrolase_CS"/>
</dbReference>
<dbReference type="PANTHER" id="PTHR43046:SF12">
    <property type="entry name" value="GDP-MANNOSE MANNOSYL HYDROLASE"/>
    <property type="match status" value="1"/>
</dbReference>
<evidence type="ECO:0000256" key="2">
    <source>
        <dbReference type="ARBA" id="ARBA00005582"/>
    </source>
</evidence>
<dbReference type="GO" id="GO:0016787">
    <property type="term" value="F:hydrolase activity"/>
    <property type="evidence" value="ECO:0007669"/>
    <property type="project" value="UniProtKB-KW"/>
</dbReference>
<evidence type="ECO:0000256" key="1">
    <source>
        <dbReference type="ARBA" id="ARBA00001946"/>
    </source>
</evidence>
<dbReference type="Pfam" id="PF00293">
    <property type="entry name" value="NUDIX"/>
    <property type="match status" value="1"/>
</dbReference>
<evidence type="ECO:0000256" key="4">
    <source>
        <dbReference type="ARBA" id="ARBA00022842"/>
    </source>
</evidence>
<reference evidence="7 8" key="1">
    <citation type="submission" date="2016-10" db="EMBL/GenBank/DDBJ databases">
        <authorList>
            <person name="de Groot N.N."/>
        </authorList>
    </citation>
    <scope>NUCLEOTIDE SEQUENCE [LARGE SCALE GENOMIC DNA]</scope>
    <source>
        <strain evidence="7 8">CGMCC 4.5598</strain>
    </source>
</reference>
<feature type="domain" description="Nudix hydrolase" evidence="6">
    <location>
        <begin position="5"/>
        <end position="152"/>
    </location>
</feature>
<dbReference type="InterPro" id="IPR015797">
    <property type="entry name" value="NUDIX_hydrolase-like_dom_sf"/>
</dbReference>